<sequence length="307" mass="32599">MRKRLPPLEQIEAFIEATRAPTFREAAERCALSPAAFSRRIQAFSAHMGLALFERRGGALRLTEAGARCARELEPAYLELRRAAAAVARETAADRTVRLSLSHSLAVGWLIPRLEALRAAHPDVHLALTTARDTAALRRGEVDLAICYADIAVDGLIAQPLFVVTVAPVAAPAVAAAFAADGRDLSRQRLLAVAQPPDVWGQWAAATGWPNGLPAAATFDVQHAAYEMAARGFGVALAASPSVGPYLDAGRLVPLGLPAAPAPLDGAYRLVAPHGRPRREVKRVRDWLVSAARATPDAFATARVAVA</sequence>
<dbReference type="InterPro" id="IPR058163">
    <property type="entry name" value="LysR-type_TF_proteobact-type"/>
</dbReference>
<keyword evidence="2" id="KW-0805">Transcription regulation</keyword>
<dbReference type="InterPro" id="IPR036388">
    <property type="entry name" value="WH-like_DNA-bd_sf"/>
</dbReference>
<keyword evidence="4" id="KW-0804">Transcription</keyword>
<dbReference type="GO" id="GO:0043565">
    <property type="term" value="F:sequence-specific DNA binding"/>
    <property type="evidence" value="ECO:0007669"/>
    <property type="project" value="TreeGrafter"/>
</dbReference>
<accession>A0A916UQF5</accession>
<dbReference type="AlphaFoldDB" id="A0A916UQF5"/>
<comment type="similarity">
    <text evidence="1">Belongs to the LysR transcriptional regulatory family.</text>
</comment>
<dbReference type="PROSITE" id="PS50931">
    <property type="entry name" value="HTH_LYSR"/>
    <property type="match status" value="1"/>
</dbReference>
<dbReference type="PANTHER" id="PTHR30537:SF74">
    <property type="entry name" value="HTH-TYPE TRANSCRIPTIONAL REGULATOR TRPI"/>
    <property type="match status" value="1"/>
</dbReference>
<dbReference type="InterPro" id="IPR036390">
    <property type="entry name" value="WH_DNA-bd_sf"/>
</dbReference>
<name>A0A916UQF5_9HYPH</name>
<dbReference type="EMBL" id="BMGG01000008">
    <property type="protein sequence ID" value="GGC82816.1"/>
    <property type="molecule type" value="Genomic_DNA"/>
</dbReference>
<evidence type="ECO:0000259" key="5">
    <source>
        <dbReference type="PROSITE" id="PS50931"/>
    </source>
</evidence>
<evidence type="ECO:0000256" key="2">
    <source>
        <dbReference type="ARBA" id="ARBA00023015"/>
    </source>
</evidence>
<evidence type="ECO:0000313" key="7">
    <source>
        <dbReference type="Proteomes" id="UP000637002"/>
    </source>
</evidence>
<gene>
    <name evidence="6" type="ORF">GCM10010994_45910</name>
</gene>
<organism evidence="6 7">
    <name type="scientific">Chelatococcus reniformis</name>
    <dbReference type="NCBI Taxonomy" id="1494448"/>
    <lineage>
        <taxon>Bacteria</taxon>
        <taxon>Pseudomonadati</taxon>
        <taxon>Pseudomonadota</taxon>
        <taxon>Alphaproteobacteria</taxon>
        <taxon>Hyphomicrobiales</taxon>
        <taxon>Chelatococcaceae</taxon>
        <taxon>Chelatococcus</taxon>
    </lineage>
</organism>
<evidence type="ECO:0000256" key="3">
    <source>
        <dbReference type="ARBA" id="ARBA00023125"/>
    </source>
</evidence>
<dbReference type="GO" id="GO:0003700">
    <property type="term" value="F:DNA-binding transcription factor activity"/>
    <property type="evidence" value="ECO:0007669"/>
    <property type="project" value="InterPro"/>
</dbReference>
<dbReference type="RefSeq" id="WP_188611484.1">
    <property type="nucleotide sequence ID" value="NZ_BMGG01000008.1"/>
</dbReference>
<feature type="domain" description="HTH lysR-type" evidence="5">
    <location>
        <begin position="6"/>
        <end position="63"/>
    </location>
</feature>
<keyword evidence="7" id="KW-1185">Reference proteome</keyword>
<dbReference type="PANTHER" id="PTHR30537">
    <property type="entry name" value="HTH-TYPE TRANSCRIPTIONAL REGULATOR"/>
    <property type="match status" value="1"/>
</dbReference>
<proteinExistence type="inferred from homology"/>
<dbReference type="Proteomes" id="UP000637002">
    <property type="component" value="Unassembled WGS sequence"/>
</dbReference>
<dbReference type="GO" id="GO:0006351">
    <property type="term" value="P:DNA-templated transcription"/>
    <property type="evidence" value="ECO:0007669"/>
    <property type="project" value="TreeGrafter"/>
</dbReference>
<dbReference type="SUPFAM" id="SSF53850">
    <property type="entry name" value="Periplasmic binding protein-like II"/>
    <property type="match status" value="1"/>
</dbReference>
<keyword evidence="3" id="KW-0238">DNA-binding</keyword>
<dbReference type="SUPFAM" id="SSF46785">
    <property type="entry name" value="Winged helix' DNA-binding domain"/>
    <property type="match status" value="1"/>
</dbReference>
<evidence type="ECO:0000256" key="4">
    <source>
        <dbReference type="ARBA" id="ARBA00023163"/>
    </source>
</evidence>
<dbReference type="Pfam" id="PF00126">
    <property type="entry name" value="HTH_1"/>
    <property type="match status" value="1"/>
</dbReference>
<dbReference type="Gene3D" id="3.40.190.10">
    <property type="entry name" value="Periplasmic binding protein-like II"/>
    <property type="match status" value="2"/>
</dbReference>
<dbReference type="Pfam" id="PF03466">
    <property type="entry name" value="LysR_substrate"/>
    <property type="match status" value="1"/>
</dbReference>
<dbReference type="InterPro" id="IPR000847">
    <property type="entry name" value="LysR_HTH_N"/>
</dbReference>
<evidence type="ECO:0000256" key="1">
    <source>
        <dbReference type="ARBA" id="ARBA00009437"/>
    </source>
</evidence>
<reference evidence="6" key="2">
    <citation type="submission" date="2020-09" db="EMBL/GenBank/DDBJ databases">
        <authorList>
            <person name="Sun Q."/>
            <person name="Zhou Y."/>
        </authorList>
    </citation>
    <scope>NUCLEOTIDE SEQUENCE</scope>
    <source>
        <strain evidence="6">CGMCC 1.12919</strain>
    </source>
</reference>
<protein>
    <submittedName>
        <fullName evidence="6">LysR family transcriptional regulator</fullName>
    </submittedName>
</protein>
<evidence type="ECO:0000313" key="6">
    <source>
        <dbReference type="EMBL" id="GGC82816.1"/>
    </source>
</evidence>
<dbReference type="Gene3D" id="1.10.10.10">
    <property type="entry name" value="Winged helix-like DNA-binding domain superfamily/Winged helix DNA-binding domain"/>
    <property type="match status" value="1"/>
</dbReference>
<comment type="caution">
    <text evidence="6">The sequence shown here is derived from an EMBL/GenBank/DDBJ whole genome shotgun (WGS) entry which is preliminary data.</text>
</comment>
<reference evidence="6" key="1">
    <citation type="journal article" date="2014" name="Int. J. Syst. Evol. Microbiol.">
        <title>Complete genome sequence of Corynebacterium casei LMG S-19264T (=DSM 44701T), isolated from a smear-ripened cheese.</title>
        <authorList>
            <consortium name="US DOE Joint Genome Institute (JGI-PGF)"/>
            <person name="Walter F."/>
            <person name="Albersmeier A."/>
            <person name="Kalinowski J."/>
            <person name="Ruckert C."/>
        </authorList>
    </citation>
    <scope>NUCLEOTIDE SEQUENCE</scope>
    <source>
        <strain evidence="6">CGMCC 1.12919</strain>
    </source>
</reference>
<dbReference type="InterPro" id="IPR005119">
    <property type="entry name" value="LysR_subst-bd"/>
</dbReference>